<dbReference type="InterPro" id="IPR045076">
    <property type="entry name" value="MutS"/>
</dbReference>
<evidence type="ECO:0000313" key="6">
    <source>
        <dbReference type="Proteomes" id="UP001451571"/>
    </source>
</evidence>
<dbReference type="Pfam" id="PF00488">
    <property type="entry name" value="MutS_V"/>
    <property type="match status" value="1"/>
</dbReference>
<evidence type="ECO:0000313" key="5">
    <source>
        <dbReference type="EMBL" id="XAH74866.1"/>
    </source>
</evidence>
<gene>
    <name evidence="5" type="ORF">V6984_03615</name>
</gene>
<feature type="domain" description="DNA mismatch repair proteins mutS family" evidence="4">
    <location>
        <begin position="343"/>
        <end position="538"/>
    </location>
</feature>
<keyword evidence="6" id="KW-1185">Reference proteome</keyword>
<dbReference type="InterPro" id="IPR027417">
    <property type="entry name" value="P-loop_NTPase"/>
</dbReference>
<accession>A0ABZ3F023</accession>
<evidence type="ECO:0000256" key="3">
    <source>
        <dbReference type="ARBA" id="ARBA00023125"/>
    </source>
</evidence>
<name>A0ABZ3F023_9FIRM</name>
<dbReference type="Gene3D" id="3.40.50.300">
    <property type="entry name" value="P-loop containing nucleotide triphosphate hydrolases"/>
    <property type="match status" value="1"/>
</dbReference>
<evidence type="ECO:0000256" key="2">
    <source>
        <dbReference type="ARBA" id="ARBA00022840"/>
    </source>
</evidence>
<keyword evidence="2" id="KW-0067">ATP-binding</keyword>
<evidence type="ECO:0000256" key="1">
    <source>
        <dbReference type="ARBA" id="ARBA00022741"/>
    </source>
</evidence>
<dbReference type="SUPFAM" id="SSF52540">
    <property type="entry name" value="P-loop containing nucleoside triphosphate hydrolases"/>
    <property type="match status" value="1"/>
</dbReference>
<keyword evidence="1" id="KW-0547">Nucleotide-binding</keyword>
<dbReference type="SMART" id="SM00534">
    <property type="entry name" value="MUTSac"/>
    <property type="match status" value="1"/>
</dbReference>
<dbReference type="Proteomes" id="UP001451571">
    <property type="component" value="Chromosome"/>
</dbReference>
<reference evidence="5 6" key="1">
    <citation type="submission" date="2024-02" db="EMBL/GenBank/DDBJ databases">
        <title>Bacterial strain from lacustrine sediment.</title>
        <authorList>
            <person name="Petit C."/>
            <person name="Fadhlaoui K."/>
        </authorList>
    </citation>
    <scope>NUCLEOTIDE SEQUENCE [LARGE SCALE GENOMIC DNA]</scope>
    <source>
        <strain evidence="5 6">IPX-CK</strain>
    </source>
</reference>
<evidence type="ECO:0000259" key="4">
    <source>
        <dbReference type="SMART" id="SM00534"/>
    </source>
</evidence>
<dbReference type="InterPro" id="IPR000432">
    <property type="entry name" value="DNA_mismatch_repair_MutS_C"/>
</dbReference>
<keyword evidence="3" id="KW-0238">DNA-binding</keyword>
<proteinExistence type="predicted"/>
<dbReference type="RefSeq" id="WP_342758444.1">
    <property type="nucleotide sequence ID" value="NZ_CP146256.1"/>
</dbReference>
<dbReference type="PANTHER" id="PTHR11361">
    <property type="entry name" value="DNA MISMATCH REPAIR PROTEIN MUTS FAMILY MEMBER"/>
    <property type="match status" value="1"/>
</dbReference>
<dbReference type="PANTHER" id="PTHR11361:SF34">
    <property type="entry name" value="DNA MISMATCH REPAIR PROTEIN MSH1, MITOCHONDRIAL"/>
    <property type="match status" value="1"/>
</dbReference>
<protein>
    <recommendedName>
        <fullName evidence="4">DNA mismatch repair proteins mutS family domain-containing protein</fullName>
    </recommendedName>
</protein>
<dbReference type="EMBL" id="CP146256">
    <property type="protein sequence ID" value="XAH74866.1"/>
    <property type="molecule type" value="Genomic_DNA"/>
</dbReference>
<organism evidence="5 6">
    <name type="scientific">Kineothrix sedimenti</name>
    <dbReference type="NCBI Taxonomy" id="3123317"/>
    <lineage>
        <taxon>Bacteria</taxon>
        <taxon>Bacillati</taxon>
        <taxon>Bacillota</taxon>
        <taxon>Clostridia</taxon>
        <taxon>Lachnospirales</taxon>
        <taxon>Lachnospiraceae</taxon>
        <taxon>Kineothrix</taxon>
    </lineage>
</organism>
<sequence>MQSNFRLLYPPGYEKNSHNTMKNFDFIHTLQIDTMIVLINESYLGLQKLSLEDYFTTDTEVLFYRLAIVNDIIGNPYLYEVFCRAINLIRNIHDVSCTMSSDFTVEASLGVIRYLEMYEEIVELFAGGLKGLSPESEGMRFFKEQIESIKESDDYKSLCAELSGMEVRLGTIKSISVGINLDETLRVKDAGLLSVESTLYHEGTIIEKLLKKNPQDSFSLMAPLYPLPKGLTKEELKSINYGVKSALNTIFYKSLHSFEPLIQKYYRSSTSFFVSLLDDIRFLTAGVGFILSMKELGLPMCRPQIAPMQAKKCDLENVYNPALARKSIEQRIVSNSFAFDEKGRFYLVTGPNHGGKSIFAYSIGMAQALFQLGLFVPSESALMSPVSGIYTHFPSSDENNYGKGRLESECSRLGAIMEELTDTDMLLMDETFSSTSGLEAGYIASEVLTGIGAIGCGGMFVTHIHDLTQQIDIYNGHPQNKGKIDNLVKGKIDNLVAQMDSERDGSRSYKISRTTPDGLSYAKDIAGRYGLHLENIIKNLE</sequence>